<evidence type="ECO:0000313" key="1">
    <source>
        <dbReference type="EMBL" id="MFJ2822044.1"/>
    </source>
</evidence>
<organism evidence="1 2">
    <name type="scientific">Streptomyces toxytricini</name>
    <name type="common">Actinomyces toxytricini</name>
    <dbReference type="NCBI Taxonomy" id="67369"/>
    <lineage>
        <taxon>Bacteria</taxon>
        <taxon>Bacillati</taxon>
        <taxon>Actinomycetota</taxon>
        <taxon>Actinomycetes</taxon>
        <taxon>Kitasatosporales</taxon>
        <taxon>Streptomycetaceae</taxon>
        <taxon>Streptomyces</taxon>
    </lineage>
</organism>
<dbReference type="EMBL" id="JBIUYY010000005">
    <property type="protein sequence ID" value="MFJ2822044.1"/>
    <property type="molecule type" value="Genomic_DNA"/>
</dbReference>
<proteinExistence type="predicted"/>
<name>A0ABW8EFM5_STRT5</name>
<reference evidence="1 2" key="1">
    <citation type="submission" date="2024-10" db="EMBL/GenBank/DDBJ databases">
        <title>The Natural Products Discovery Center: Release of the First 8490 Sequenced Strains for Exploring Actinobacteria Biosynthetic Diversity.</title>
        <authorList>
            <person name="Kalkreuter E."/>
            <person name="Kautsar S.A."/>
            <person name="Yang D."/>
            <person name="Bader C.D."/>
            <person name="Teijaro C.N."/>
            <person name="Fluegel L."/>
            <person name="Davis C.M."/>
            <person name="Simpson J.R."/>
            <person name="Lauterbach L."/>
            <person name="Steele A.D."/>
            <person name="Gui C."/>
            <person name="Meng S."/>
            <person name="Li G."/>
            <person name="Viehrig K."/>
            <person name="Ye F."/>
            <person name="Su P."/>
            <person name="Kiefer A.F."/>
            <person name="Nichols A."/>
            <person name="Cepeda A.J."/>
            <person name="Yan W."/>
            <person name="Fan B."/>
            <person name="Jiang Y."/>
            <person name="Adhikari A."/>
            <person name="Zheng C.-J."/>
            <person name="Schuster L."/>
            <person name="Cowan T.M."/>
            <person name="Smanski M.J."/>
            <person name="Chevrette M.G."/>
            <person name="De Carvalho L.P.S."/>
            <person name="Shen B."/>
        </authorList>
    </citation>
    <scope>NUCLEOTIDE SEQUENCE [LARGE SCALE GENOMIC DNA]</scope>
    <source>
        <strain evidence="1 2">NPDC087220</strain>
    </source>
</reference>
<dbReference type="Proteomes" id="UP001617351">
    <property type="component" value="Unassembled WGS sequence"/>
</dbReference>
<keyword evidence="2" id="KW-1185">Reference proteome</keyword>
<accession>A0ABW8EFM5</accession>
<dbReference type="RefSeq" id="WP_365514089.1">
    <property type="nucleotide sequence ID" value="NZ_JBFANW010000481.1"/>
</dbReference>
<sequence length="217" mass="24277">MKLPVTVHEARLGTREFTVVRPAGPLAHAALVDRDRYVDAYLDADAARSVAALWLLAARSPRSLVHLPLRADRSPVPEAPGPFAGRLDLVLLHHSLQFAPSRWKQLRSRLDHGRPASVAVPGTEREEAAAVEHGARHHRENRDLFHQHVHAETLFLTGSATVFRDTAGHFLEVAREGPGHTPVHRRCPHFCTRLHTDAGILADGREIHIQYRDRWDA</sequence>
<evidence type="ECO:0000313" key="2">
    <source>
        <dbReference type="Proteomes" id="UP001617351"/>
    </source>
</evidence>
<gene>
    <name evidence="1" type="ORF">ACIO7M_13140</name>
</gene>
<protein>
    <submittedName>
        <fullName evidence="1">Uncharacterized protein</fullName>
    </submittedName>
</protein>
<comment type="caution">
    <text evidence="1">The sequence shown here is derived from an EMBL/GenBank/DDBJ whole genome shotgun (WGS) entry which is preliminary data.</text>
</comment>